<dbReference type="EMBL" id="AEAI01004271">
    <property type="protein sequence ID" value="EGH49439.1"/>
    <property type="molecule type" value="Genomic_DNA"/>
</dbReference>
<feature type="domain" description="EAL" evidence="1">
    <location>
        <begin position="1"/>
        <end position="46"/>
    </location>
</feature>
<evidence type="ECO:0000259" key="1">
    <source>
        <dbReference type="PROSITE" id="PS50883"/>
    </source>
</evidence>
<dbReference type="InterPro" id="IPR035919">
    <property type="entry name" value="EAL_sf"/>
</dbReference>
<dbReference type="PROSITE" id="PS50883">
    <property type="entry name" value="EAL"/>
    <property type="match status" value="1"/>
</dbReference>
<dbReference type="Gene3D" id="3.20.20.450">
    <property type="entry name" value="EAL domain"/>
    <property type="match status" value="1"/>
</dbReference>
<dbReference type="InterPro" id="IPR001633">
    <property type="entry name" value="EAL_dom"/>
</dbReference>
<gene>
    <name evidence="2" type="ORF">PSYPI_46529</name>
</gene>
<proteinExistence type="predicted"/>
<accession>F3GQT6</accession>
<dbReference type="HOGENOM" id="CLU_3209677_0_0_6"/>
<sequence>MGQVHPRAQITFDILMREVNEAMQILDGLKNLGLSIAVDDFGTGYS</sequence>
<organism evidence="2 3">
    <name type="scientific">Pseudomonas syringae pv. pisi str. 1704B</name>
    <dbReference type="NCBI Taxonomy" id="629263"/>
    <lineage>
        <taxon>Bacteria</taxon>
        <taxon>Pseudomonadati</taxon>
        <taxon>Pseudomonadota</taxon>
        <taxon>Gammaproteobacteria</taxon>
        <taxon>Pseudomonadales</taxon>
        <taxon>Pseudomonadaceae</taxon>
        <taxon>Pseudomonas</taxon>
        <taxon>Pseudomonas syringae</taxon>
    </lineage>
</organism>
<name>F3GQT6_PSESJ</name>
<dbReference type="AlphaFoldDB" id="F3GQT6"/>
<comment type="caution">
    <text evidence="2">The sequence shown here is derived from an EMBL/GenBank/DDBJ whole genome shotgun (WGS) entry which is preliminary data.</text>
</comment>
<reference evidence="2 3" key="1">
    <citation type="journal article" date="2011" name="PLoS Pathog.">
        <title>Dynamic evolution of pathogenicity revealed by sequencing and comparative genomics of 19 Pseudomonas syringae isolates.</title>
        <authorList>
            <person name="Baltrus D.A."/>
            <person name="Nishimura M.T."/>
            <person name="Romanchuk A."/>
            <person name="Chang J.H."/>
            <person name="Mukhtar M.S."/>
            <person name="Cherkis K."/>
            <person name="Roach J."/>
            <person name="Grant S.R."/>
            <person name="Jones C.D."/>
            <person name="Dangl J.L."/>
        </authorList>
    </citation>
    <scope>NUCLEOTIDE SEQUENCE [LARGE SCALE GENOMIC DNA]</scope>
    <source>
        <strain evidence="2 3">1704B</strain>
    </source>
</reference>
<evidence type="ECO:0000313" key="3">
    <source>
        <dbReference type="Proteomes" id="UP000004986"/>
    </source>
</evidence>
<evidence type="ECO:0000313" key="2">
    <source>
        <dbReference type="EMBL" id="EGH49439.1"/>
    </source>
</evidence>
<dbReference type="Proteomes" id="UP000004986">
    <property type="component" value="Unassembled WGS sequence"/>
</dbReference>
<keyword evidence="3" id="KW-1185">Reference proteome</keyword>
<protein>
    <submittedName>
        <fullName evidence="2">PAS:GGDEF protein</fullName>
    </submittedName>
</protein>
<dbReference type="SUPFAM" id="SSF141868">
    <property type="entry name" value="EAL domain-like"/>
    <property type="match status" value="1"/>
</dbReference>
<feature type="non-terminal residue" evidence="2">
    <location>
        <position position="46"/>
    </location>
</feature>